<dbReference type="PANTHER" id="PTHR30469:SF15">
    <property type="entry name" value="HLYD FAMILY OF SECRETION PROTEINS"/>
    <property type="match status" value="1"/>
</dbReference>
<dbReference type="Proteomes" id="UP001138672">
    <property type="component" value="Unassembled WGS sequence"/>
</dbReference>
<feature type="domain" description="Multidrug resistance protein MdtA-like barrel-sandwich hybrid" evidence="4">
    <location>
        <begin position="70"/>
        <end position="184"/>
    </location>
</feature>
<dbReference type="InterPro" id="IPR058625">
    <property type="entry name" value="MdtA-like_BSH"/>
</dbReference>
<dbReference type="InterPro" id="IPR006143">
    <property type="entry name" value="RND_pump_MFP"/>
</dbReference>
<dbReference type="Pfam" id="PF25967">
    <property type="entry name" value="RND-MFP_C"/>
    <property type="match status" value="1"/>
</dbReference>
<dbReference type="InterPro" id="IPR058627">
    <property type="entry name" value="MdtA-like_C"/>
</dbReference>
<dbReference type="Pfam" id="PF25917">
    <property type="entry name" value="BSH_RND"/>
    <property type="match status" value="1"/>
</dbReference>
<evidence type="ECO:0000259" key="6">
    <source>
        <dbReference type="Pfam" id="PF25967"/>
    </source>
</evidence>
<evidence type="ECO:0000259" key="4">
    <source>
        <dbReference type="Pfam" id="PF25917"/>
    </source>
</evidence>
<evidence type="ECO:0000256" key="3">
    <source>
        <dbReference type="ARBA" id="ARBA00022448"/>
    </source>
</evidence>
<dbReference type="InterPro" id="IPR058792">
    <property type="entry name" value="Beta-barrel_RND_2"/>
</dbReference>
<comment type="similarity">
    <text evidence="2">Belongs to the membrane fusion protein (MFP) (TC 8.A.1) family.</text>
</comment>
<keyword evidence="3" id="KW-0813">Transport</keyword>
<dbReference type="Proteomes" id="UP001231587">
    <property type="component" value="Unassembled WGS sequence"/>
</dbReference>
<comment type="subcellular location">
    <subcellularLocation>
        <location evidence="1">Cell envelope</location>
    </subcellularLocation>
</comment>
<feature type="domain" description="Multidrug resistance protein MdtA-like C-terminal permuted SH3" evidence="6">
    <location>
        <begin position="276"/>
        <end position="336"/>
    </location>
</feature>
<name>A0A9X0YJF5_9FLAO</name>
<dbReference type="Pfam" id="PF25954">
    <property type="entry name" value="Beta-barrel_RND_2"/>
    <property type="match status" value="1"/>
</dbReference>
<evidence type="ECO:0000259" key="5">
    <source>
        <dbReference type="Pfam" id="PF25954"/>
    </source>
</evidence>
<dbReference type="OrthoDB" id="9806939at2"/>
<keyword evidence="10" id="KW-1185">Reference proteome</keyword>
<evidence type="ECO:0000313" key="7">
    <source>
        <dbReference type="EMBL" id="MBP1839695.1"/>
    </source>
</evidence>
<evidence type="ECO:0000313" key="8">
    <source>
        <dbReference type="EMBL" id="MDQ0334999.1"/>
    </source>
</evidence>
<evidence type="ECO:0000256" key="1">
    <source>
        <dbReference type="ARBA" id="ARBA00004196"/>
    </source>
</evidence>
<comment type="caution">
    <text evidence="7">The sequence shown here is derived from an EMBL/GenBank/DDBJ whole genome shotgun (WGS) entry which is preliminary data.</text>
</comment>
<protein>
    <submittedName>
        <fullName evidence="7">RND family efflux transporter MFP subunit</fullName>
    </submittedName>
</protein>
<evidence type="ECO:0000256" key="2">
    <source>
        <dbReference type="ARBA" id="ARBA00009477"/>
    </source>
</evidence>
<dbReference type="EMBL" id="JAGGJQ010000003">
    <property type="protein sequence ID" value="MBP1839695.1"/>
    <property type="molecule type" value="Genomic_DNA"/>
</dbReference>
<accession>A0A9X0YJF5</accession>
<evidence type="ECO:0000313" key="10">
    <source>
        <dbReference type="Proteomes" id="UP001231587"/>
    </source>
</evidence>
<dbReference type="Gene3D" id="2.40.30.170">
    <property type="match status" value="1"/>
</dbReference>
<feature type="domain" description="CusB-like beta-barrel" evidence="5">
    <location>
        <begin position="197"/>
        <end position="270"/>
    </location>
</feature>
<gene>
    <name evidence="7" type="ORF">J2Z56_001606</name>
    <name evidence="8" type="ORF">J2Z57_001432</name>
</gene>
<evidence type="ECO:0000313" key="9">
    <source>
        <dbReference type="Proteomes" id="UP001138672"/>
    </source>
</evidence>
<dbReference type="GO" id="GO:0015562">
    <property type="term" value="F:efflux transmembrane transporter activity"/>
    <property type="evidence" value="ECO:0007669"/>
    <property type="project" value="TreeGrafter"/>
</dbReference>
<dbReference type="Gene3D" id="1.10.287.470">
    <property type="entry name" value="Helix hairpin bin"/>
    <property type="match status" value="1"/>
</dbReference>
<dbReference type="EMBL" id="JAUSUU010000003">
    <property type="protein sequence ID" value="MDQ0334999.1"/>
    <property type="molecule type" value="Genomic_DNA"/>
</dbReference>
<reference evidence="7" key="1">
    <citation type="submission" date="2021-03" db="EMBL/GenBank/DDBJ databases">
        <title>Genomic Encyclopedia of Type Strains, Phase IV (KMG-IV): sequencing the most valuable type-strain genomes for metagenomic binning, comparative biology and taxonomic classification.</title>
        <authorList>
            <person name="Goeker M."/>
        </authorList>
    </citation>
    <scope>NUCLEOTIDE SEQUENCE</scope>
    <source>
        <strain evidence="7">DSM 15523</strain>
        <strain evidence="8 10">DSM 16476</strain>
    </source>
</reference>
<dbReference type="Gene3D" id="2.40.50.100">
    <property type="match status" value="1"/>
</dbReference>
<dbReference type="NCBIfam" id="TIGR01730">
    <property type="entry name" value="RND_mfp"/>
    <property type="match status" value="1"/>
</dbReference>
<dbReference type="GO" id="GO:1990281">
    <property type="term" value="C:efflux pump complex"/>
    <property type="evidence" value="ECO:0007669"/>
    <property type="project" value="TreeGrafter"/>
</dbReference>
<dbReference type="Gene3D" id="2.40.420.20">
    <property type="match status" value="1"/>
</dbReference>
<organism evidence="7 9">
    <name type="scientific">Formosa algae</name>
    <dbReference type="NCBI Taxonomy" id="225843"/>
    <lineage>
        <taxon>Bacteria</taxon>
        <taxon>Pseudomonadati</taxon>
        <taxon>Bacteroidota</taxon>
        <taxon>Flavobacteriia</taxon>
        <taxon>Flavobacteriales</taxon>
        <taxon>Flavobacteriaceae</taxon>
        <taxon>Formosa</taxon>
    </lineage>
</organism>
<dbReference type="PANTHER" id="PTHR30469">
    <property type="entry name" value="MULTIDRUG RESISTANCE PROTEIN MDTA"/>
    <property type="match status" value="1"/>
</dbReference>
<dbReference type="SUPFAM" id="SSF111369">
    <property type="entry name" value="HlyD-like secretion proteins"/>
    <property type="match status" value="1"/>
</dbReference>
<dbReference type="AlphaFoldDB" id="A0A9X0YJF5"/>
<proteinExistence type="inferred from homology"/>
<dbReference type="PROSITE" id="PS51257">
    <property type="entry name" value="PROKAR_LIPOPROTEIN"/>
    <property type="match status" value="1"/>
</dbReference>
<sequence length="347" mass="37935">MRLNPYNSVLSICIFTVLLLVTSCKSKQEDLPKEIATTVEVLKVEQNSILNTISLSGNVEANTTIRLGFMVAGKLNYIAINEGESIKKGTLLASLDDSDYQIGLKAANGKLLEVQDKYNRLKIMHDRNSLSDADFVQVKAGLEQAEANQEMNAKNIYHTKIYAPISGVLLKKGASVGEVVDQGMPIFGLGDIDKVKINAAVPGDEINLIKLNQDATVNIYALDTIFKGKVIEVGLAAEAKTRTYNAKIEIDNPDHKILPGMIAQIDIQSNKEEQKLLIPGHAILKDSDNKSYVFVVDEVSKKVFKRDISIGKLHQNNIEITSGLNPGETIVISGVQNLNNGSLVNYN</sequence>
<dbReference type="RefSeq" id="WP_057781871.1">
    <property type="nucleotide sequence ID" value="NZ_JAGGJQ010000003.1"/>
</dbReference>